<dbReference type="EMBL" id="JAQOMS010000002">
    <property type="protein sequence ID" value="MDC2891477.1"/>
    <property type="molecule type" value="Genomic_DNA"/>
</dbReference>
<evidence type="ECO:0000256" key="2">
    <source>
        <dbReference type="ARBA" id="ARBA00022448"/>
    </source>
</evidence>
<gene>
    <name evidence="9" type="primary">trxC</name>
    <name evidence="9" type="ORF">PN838_25590</name>
</gene>
<keyword evidence="5" id="KW-1015">Disulfide bond</keyword>
<evidence type="ECO:0000256" key="3">
    <source>
        <dbReference type="ARBA" id="ARBA00022723"/>
    </source>
</evidence>
<keyword evidence="6" id="KW-0676">Redox-active center</keyword>
<dbReference type="NCBIfam" id="NF008229">
    <property type="entry name" value="PRK10996.1"/>
    <property type="match status" value="1"/>
</dbReference>
<evidence type="ECO:0000256" key="1">
    <source>
        <dbReference type="ARBA" id="ARBA00008987"/>
    </source>
</evidence>
<sequence length="141" mass="15766">MFITCSTCFAKNRVPEDKIEADGICGKCKNKLLLGAPIELTDANVFKFIQNNDLPVVIDFWADWCGPCKSFAPHFQQAAMAFKHTYRFGKLNTQNAQSSAGMFNIRSIPTLIVFKQGKEVDRVSGALPPQDLTRWLQSHIG</sequence>
<accession>A0ABT5FJU9</accession>
<evidence type="ECO:0000256" key="4">
    <source>
        <dbReference type="ARBA" id="ARBA00022982"/>
    </source>
</evidence>
<keyword evidence="10" id="KW-1185">Reference proteome</keyword>
<dbReference type="InterPro" id="IPR005746">
    <property type="entry name" value="Thioredoxin"/>
</dbReference>
<dbReference type="RefSeq" id="WP_215964941.1">
    <property type="nucleotide sequence ID" value="NZ_JAQOMS010000002.1"/>
</dbReference>
<dbReference type="PROSITE" id="PS00194">
    <property type="entry name" value="THIOREDOXIN_1"/>
    <property type="match status" value="1"/>
</dbReference>
<evidence type="ECO:0000313" key="10">
    <source>
        <dbReference type="Proteomes" id="UP001528411"/>
    </source>
</evidence>
<evidence type="ECO:0000259" key="8">
    <source>
        <dbReference type="PROSITE" id="PS51352"/>
    </source>
</evidence>
<evidence type="ECO:0000256" key="6">
    <source>
        <dbReference type="ARBA" id="ARBA00023284"/>
    </source>
</evidence>
<comment type="caution">
    <text evidence="9">The sequence shown here is derived from an EMBL/GenBank/DDBJ whole genome shotgun (WGS) entry which is preliminary data.</text>
</comment>
<dbReference type="PANTHER" id="PTHR45663:SF40">
    <property type="entry name" value="THIOREDOXIN 2"/>
    <property type="match status" value="1"/>
</dbReference>
<dbReference type="Pfam" id="PF00085">
    <property type="entry name" value="Thioredoxin"/>
    <property type="match status" value="1"/>
</dbReference>
<dbReference type="NCBIfam" id="TIGR01068">
    <property type="entry name" value="thioredoxin"/>
    <property type="match status" value="1"/>
</dbReference>
<dbReference type="CDD" id="cd02947">
    <property type="entry name" value="TRX_family"/>
    <property type="match status" value="1"/>
</dbReference>
<keyword evidence="3" id="KW-0479">Metal-binding</keyword>
<evidence type="ECO:0000313" key="9">
    <source>
        <dbReference type="EMBL" id="MDC2891477.1"/>
    </source>
</evidence>
<dbReference type="PANTHER" id="PTHR45663">
    <property type="entry name" value="GEO12009P1"/>
    <property type="match status" value="1"/>
</dbReference>
<comment type="similarity">
    <text evidence="1">Belongs to the thioredoxin family.</text>
</comment>
<dbReference type="Proteomes" id="UP001528411">
    <property type="component" value="Unassembled WGS sequence"/>
</dbReference>
<dbReference type="Pfam" id="PF21352">
    <property type="entry name" value="Zn_ribbon_Thio2"/>
    <property type="match status" value="1"/>
</dbReference>
<keyword evidence="2" id="KW-0813">Transport</keyword>
<dbReference type="InterPro" id="IPR013766">
    <property type="entry name" value="Thioredoxin_domain"/>
</dbReference>
<keyword evidence="4" id="KW-0249">Electron transport</keyword>
<name>A0ABT5FJU9_9GAMM</name>
<dbReference type="InterPro" id="IPR049299">
    <property type="entry name" value="Thio2_N"/>
</dbReference>
<evidence type="ECO:0000256" key="5">
    <source>
        <dbReference type="ARBA" id="ARBA00023157"/>
    </source>
</evidence>
<reference evidence="9 10" key="1">
    <citation type="submission" date="2023-01" db="EMBL/GenBank/DDBJ databases">
        <title>Psychrosphaera sp. nov., isolated from marine algae.</title>
        <authorList>
            <person name="Bayburt H."/>
            <person name="Choi B.J."/>
            <person name="Kim J.M."/>
            <person name="Choi D.G."/>
            <person name="Jeon C.O."/>
        </authorList>
    </citation>
    <scope>NUCLEOTIDE SEQUENCE [LARGE SCALE GENOMIC DNA]</scope>
    <source>
        <strain evidence="9 10">G1-22</strain>
    </source>
</reference>
<organism evidence="9 10">
    <name type="scientific">Psychrosphaera algicola</name>
    <dbReference type="NCBI Taxonomy" id="3023714"/>
    <lineage>
        <taxon>Bacteria</taxon>
        <taxon>Pseudomonadati</taxon>
        <taxon>Pseudomonadota</taxon>
        <taxon>Gammaproteobacteria</taxon>
        <taxon>Alteromonadales</taxon>
        <taxon>Pseudoalteromonadaceae</taxon>
        <taxon>Psychrosphaera</taxon>
    </lineage>
</organism>
<dbReference type="PROSITE" id="PS51352">
    <property type="entry name" value="THIOREDOXIN_2"/>
    <property type="match status" value="1"/>
</dbReference>
<proteinExistence type="inferred from homology"/>
<evidence type="ECO:0000256" key="7">
    <source>
        <dbReference type="NCBIfam" id="TIGR01068"/>
    </source>
</evidence>
<protein>
    <recommendedName>
        <fullName evidence="7">Thioredoxin</fullName>
    </recommendedName>
</protein>
<feature type="domain" description="Thioredoxin" evidence="8">
    <location>
        <begin position="32"/>
        <end position="141"/>
    </location>
</feature>
<dbReference type="InterPro" id="IPR017937">
    <property type="entry name" value="Thioredoxin_CS"/>
</dbReference>